<evidence type="ECO:0000256" key="6">
    <source>
        <dbReference type="ARBA" id="ARBA00023004"/>
    </source>
</evidence>
<protein>
    <submittedName>
        <fullName evidence="8">Heme-dependent catalase</fullName>
    </submittedName>
</protein>
<keyword evidence="4" id="KW-0479">Metal-binding</keyword>
<dbReference type="GO" id="GO:0046872">
    <property type="term" value="F:metal ion binding"/>
    <property type="evidence" value="ECO:0007669"/>
    <property type="project" value="UniProtKB-KW"/>
</dbReference>
<gene>
    <name evidence="8" type="ORF">OH76DRAFT_1329977</name>
</gene>
<dbReference type="STRING" id="139420.A0A371CJ94"/>
<feature type="non-terminal residue" evidence="8">
    <location>
        <position position="122"/>
    </location>
</feature>
<dbReference type="InterPro" id="IPR011614">
    <property type="entry name" value="Catalase_core"/>
</dbReference>
<dbReference type="SUPFAM" id="SSF56634">
    <property type="entry name" value="Heme-dependent catalase-like"/>
    <property type="match status" value="1"/>
</dbReference>
<feature type="non-terminal residue" evidence="8">
    <location>
        <position position="1"/>
    </location>
</feature>
<accession>A0A371CJ94</accession>
<keyword evidence="2" id="KW-0575">Peroxidase</keyword>
<evidence type="ECO:0000256" key="1">
    <source>
        <dbReference type="ARBA" id="ARBA00005329"/>
    </source>
</evidence>
<evidence type="ECO:0000313" key="9">
    <source>
        <dbReference type="Proteomes" id="UP000256964"/>
    </source>
</evidence>
<dbReference type="GO" id="GO:0042542">
    <property type="term" value="P:response to hydrogen peroxide"/>
    <property type="evidence" value="ECO:0007669"/>
    <property type="project" value="TreeGrafter"/>
</dbReference>
<comment type="similarity">
    <text evidence="1">Belongs to the catalase family.</text>
</comment>
<keyword evidence="3" id="KW-0349">Heme</keyword>
<dbReference type="Proteomes" id="UP000256964">
    <property type="component" value="Unassembled WGS sequence"/>
</dbReference>
<dbReference type="OrthoDB" id="6880011at2759"/>
<dbReference type="InterPro" id="IPR018028">
    <property type="entry name" value="Catalase"/>
</dbReference>
<evidence type="ECO:0000256" key="3">
    <source>
        <dbReference type="ARBA" id="ARBA00022617"/>
    </source>
</evidence>
<keyword evidence="5" id="KW-0560">Oxidoreductase</keyword>
<dbReference type="Pfam" id="PF00199">
    <property type="entry name" value="Catalase"/>
    <property type="match status" value="1"/>
</dbReference>
<evidence type="ECO:0000313" key="8">
    <source>
        <dbReference type="EMBL" id="RDX40355.1"/>
    </source>
</evidence>
<dbReference type="GO" id="GO:0020037">
    <property type="term" value="F:heme binding"/>
    <property type="evidence" value="ECO:0007669"/>
    <property type="project" value="InterPro"/>
</dbReference>
<dbReference type="GO" id="GO:0042744">
    <property type="term" value="P:hydrogen peroxide catabolic process"/>
    <property type="evidence" value="ECO:0007669"/>
    <property type="project" value="TreeGrafter"/>
</dbReference>
<keyword evidence="6" id="KW-0408">Iron</keyword>
<dbReference type="GO" id="GO:0005739">
    <property type="term" value="C:mitochondrion"/>
    <property type="evidence" value="ECO:0007669"/>
    <property type="project" value="TreeGrafter"/>
</dbReference>
<reference evidence="8 9" key="1">
    <citation type="journal article" date="2018" name="Biotechnol. Biofuels">
        <title>Integrative visual omics of the white-rot fungus Polyporus brumalis exposes the biotechnological potential of its oxidative enzymes for delignifying raw plant biomass.</title>
        <authorList>
            <person name="Miyauchi S."/>
            <person name="Rancon A."/>
            <person name="Drula E."/>
            <person name="Hage H."/>
            <person name="Chaduli D."/>
            <person name="Favel A."/>
            <person name="Grisel S."/>
            <person name="Henrissat B."/>
            <person name="Herpoel-Gimbert I."/>
            <person name="Ruiz-Duenas F.J."/>
            <person name="Chevret D."/>
            <person name="Hainaut M."/>
            <person name="Lin J."/>
            <person name="Wang M."/>
            <person name="Pangilinan J."/>
            <person name="Lipzen A."/>
            <person name="Lesage-Meessen L."/>
            <person name="Navarro D."/>
            <person name="Riley R."/>
            <person name="Grigoriev I.V."/>
            <person name="Zhou S."/>
            <person name="Raouche S."/>
            <person name="Rosso M.N."/>
        </authorList>
    </citation>
    <scope>NUCLEOTIDE SEQUENCE [LARGE SCALE GENOMIC DNA]</scope>
    <source>
        <strain evidence="8 9">BRFM 1820</strain>
    </source>
</reference>
<evidence type="ECO:0000256" key="5">
    <source>
        <dbReference type="ARBA" id="ARBA00023002"/>
    </source>
</evidence>
<dbReference type="GO" id="GO:0004096">
    <property type="term" value="F:catalase activity"/>
    <property type="evidence" value="ECO:0007669"/>
    <property type="project" value="InterPro"/>
</dbReference>
<proteinExistence type="inferred from homology"/>
<evidence type="ECO:0000256" key="4">
    <source>
        <dbReference type="ARBA" id="ARBA00022723"/>
    </source>
</evidence>
<dbReference type="PANTHER" id="PTHR11465:SF9">
    <property type="entry name" value="CATALASE"/>
    <property type="match status" value="1"/>
</dbReference>
<sequence length="122" mass="13903">QTHLKDPDMFWDNLSQNPESSHQVMLLITDRGTPAGYHRTNAYSAHALKFAYVKIHDINDNGSKTLTAAEATRLWGEDPNFGIKKNLIKDMGSSHTVYIQTMTSEEAENFFYNILDVTKVWP</sequence>
<dbReference type="InterPro" id="IPR020835">
    <property type="entry name" value="Catalase_sf"/>
</dbReference>
<organism evidence="8 9">
    <name type="scientific">Lentinus brumalis</name>
    <dbReference type="NCBI Taxonomy" id="2498619"/>
    <lineage>
        <taxon>Eukaryota</taxon>
        <taxon>Fungi</taxon>
        <taxon>Dikarya</taxon>
        <taxon>Basidiomycota</taxon>
        <taxon>Agaricomycotina</taxon>
        <taxon>Agaricomycetes</taxon>
        <taxon>Polyporales</taxon>
        <taxon>Polyporaceae</taxon>
        <taxon>Lentinus</taxon>
    </lineage>
</organism>
<dbReference type="PANTHER" id="PTHR11465">
    <property type="entry name" value="CATALASE"/>
    <property type="match status" value="1"/>
</dbReference>
<dbReference type="EMBL" id="KZ857561">
    <property type="protein sequence ID" value="RDX40355.1"/>
    <property type="molecule type" value="Genomic_DNA"/>
</dbReference>
<dbReference type="Gene3D" id="2.40.180.10">
    <property type="entry name" value="Catalase core domain"/>
    <property type="match status" value="1"/>
</dbReference>
<dbReference type="GO" id="GO:0005777">
    <property type="term" value="C:peroxisome"/>
    <property type="evidence" value="ECO:0007669"/>
    <property type="project" value="TreeGrafter"/>
</dbReference>
<dbReference type="AlphaFoldDB" id="A0A371CJ94"/>
<evidence type="ECO:0000259" key="7">
    <source>
        <dbReference type="Pfam" id="PF00199"/>
    </source>
</evidence>
<name>A0A371CJ94_9APHY</name>
<keyword evidence="9" id="KW-1185">Reference proteome</keyword>
<evidence type="ECO:0000256" key="2">
    <source>
        <dbReference type="ARBA" id="ARBA00022559"/>
    </source>
</evidence>
<feature type="domain" description="Catalase core" evidence="7">
    <location>
        <begin position="1"/>
        <end position="122"/>
    </location>
</feature>
<dbReference type="PROSITE" id="PS51402">
    <property type="entry name" value="CATALASE_3"/>
    <property type="match status" value="1"/>
</dbReference>